<dbReference type="OrthoDB" id="9807072at2"/>
<organism evidence="1 2">
    <name type="scientific">Nitrosococcus oceani C-27</name>
    <dbReference type="NCBI Taxonomy" id="314279"/>
    <lineage>
        <taxon>Bacteria</taxon>
        <taxon>Pseudomonadati</taxon>
        <taxon>Pseudomonadota</taxon>
        <taxon>Gammaproteobacteria</taxon>
        <taxon>Chromatiales</taxon>
        <taxon>Chromatiaceae</taxon>
        <taxon>Nitrosococcus</taxon>
    </lineage>
</organism>
<reference evidence="1 2" key="1">
    <citation type="submission" date="2014-07" db="EMBL/GenBank/DDBJ databases">
        <title>Comparative analysis of Nitrosococcus oceani genome inventories of strains from Pacific and Atlantic gyres.</title>
        <authorList>
            <person name="Lim C.K."/>
            <person name="Wang L."/>
            <person name="Sayavedra-Soto L.A."/>
            <person name="Klotz M.G."/>
        </authorList>
    </citation>
    <scope>NUCLEOTIDE SEQUENCE [LARGE SCALE GENOMIC DNA]</scope>
    <source>
        <strain evidence="1 2">C-27</strain>
    </source>
</reference>
<dbReference type="Proteomes" id="UP000028839">
    <property type="component" value="Unassembled WGS sequence"/>
</dbReference>
<name>A0A0E2ZR90_9GAMM</name>
<comment type="caution">
    <text evidence="1">The sequence shown here is derived from an EMBL/GenBank/DDBJ whole genome shotgun (WGS) entry which is preliminary data.</text>
</comment>
<protein>
    <submittedName>
        <fullName evidence="1">Uncharacterized protein</fullName>
    </submittedName>
</protein>
<proteinExistence type="predicted"/>
<gene>
    <name evidence="1" type="ORF">IB75_00840</name>
</gene>
<evidence type="ECO:0000313" key="1">
    <source>
        <dbReference type="EMBL" id="KFI20837.1"/>
    </source>
</evidence>
<evidence type="ECO:0000313" key="2">
    <source>
        <dbReference type="Proteomes" id="UP000028839"/>
    </source>
</evidence>
<dbReference type="EMBL" id="JPGN01000006">
    <property type="protein sequence ID" value="KFI20837.1"/>
    <property type="molecule type" value="Genomic_DNA"/>
</dbReference>
<accession>A0A0E2ZR90</accession>
<dbReference type="AlphaFoldDB" id="A0A0E2ZR90"/>
<sequence>MIRVKQTNETDPLAFMVTITESSGETSHRVTLSQGTYQKLTGGKVSAVDCVQAAFMFLLEREPKEAILGQFDITVISHYFPDFERELPRYLEQL</sequence>
<dbReference type="HOGENOM" id="CLU_185250_0_0_6"/>